<dbReference type="Pfam" id="PF16916">
    <property type="entry name" value="ZT_dimer"/>
    <property type="match status" value="1"/>
</dbReference>
<comment type="subcellular location">
    <subcellularLocation>
        <location evidence="1">Membrane</location>
        <topology evidence="1">Multi-pass membrane protein</topology>
    </subcellularLocation>
</comment>
<dbReference type="Gene3D" id="1.20.1510.10">
    <property type="entry name" value="Cation efflux protein transmembrane domain"/>
    <property type="match status" value="1"/>
</dbReference>
<evidence type="ECO:0000256" key="3">
    <source>
        <dbReference type="ARBA" id="ARBA00022448"/>
    </source>
</evidence>
<keyword evidence="4 8" id="KW-0812">Transmembrane</keyword>
<accession>A0A560WAC9</accession>
<feature type="region of interest" description="Disordered" evidence="7">
    <location>
        <begin position="304"/>
        <end position="336"/>
    </location>
</feature>
<feature type="transmembrane region" description="Helical" evidence="8">
    <location>
        <begin position="62"/>
        <end position="80"/>
    </location>
</feature>
<evidence type="ECO:0000256" key="2">
    <source>
        <dbReference type="ARBA" id="ARBA00008114"/>
    </source>
</evidence>
<keyword evidence="5 8" id="KW-1133">Transmembrane helix</keyword>
<dbReference type="AlphaFoldDB" id="A0A560WAC9"/>
<evidence type="ECO:0000259" key="9">
    <source>
        <dbReference type="Pfam" id="PF01545"/>
    </source>
</evidence>
<dbReference type="Proteomes" id="UP000315628">
    <property type="component" value="Unassembled WGS sequence"/>
</dbReference>
<reference evidence="11 12" key="1">
    <citation type="submission" date="2019-06" db="EMBL/GenBank/DDBJ databases">
        <title>Sequencing the genomes of 1000 actinobacteria strains.</title>
        <authorList>
            <person name="Klenk H.-P."/>
        </authorList>
    </citation>
    <scope>NUCLEOTIDE SEQUENCE [LARGE SCALE GENOMIC DNA]</scope>
    <source>
        <strain evidence="11 12">DSM 18935</strain>
    </source>
</reference>
<feature type="domain" description="Cation efflux protein transmembrane" evidence="9">
    <location>
        <begin position="30"/>
        <end position="223"/>
    </location>
</feature>
<dbReference type="InterPro" id="IPR036837">
    <property type="entry name" value="Cation_efflux_CTD_sf"/>
</dbReference>
<dbReference type="PANTHER" id="PTHR43840">
    <property type="entry name" value="MITOCHONDRIAL METAL TRANSPORTER 1-RELATED"/>
    <property type="match status" value="1"/>
</dbReference>
<dbReference type="NCBIfam" id="TIGR01297">
    <property type="entry name" value="CDF"/>
    <property type="match status" value="1"/>
</dbReference>
<feature type="transmembrane region" description="Helical" evidence="8">
    <location>
        <begin position="28"/>
        <end position="50"/>
    </location>
</feature>
<dbReference type="GO" id="GO:0005886">
    <property type="term" value="C:plasma membrane"/>
    <property type="evidence" value="ECO:0007669"/>
    <property type="project" value="TreeGrafter"/>
</dbReference>
<keyword evidence="6 8" id="KW-0472">Membrane</keyword>
<name>A0A560WAC9_9MICO</name>
<feature type="transmembrane region" description="Helical" evidence="8">
    <location>
        <begin position="130"/>
        <end position="152"/>
    </location>
</feature>
<evidence type="ECO:0000256" key="1">
    <source>
        <dbReference type="ARBA" id="ARBA00004141"/>
    </source>
</evidence>
<dbReference type="GO" id="GO:0015086">
    <property type="term" value="F:cadmium ion transmembrane transporter activity"/>
    <property type="evidence" value="ECO:0007669"/>
    <property type="project" value="TreeGrafter"/>
</dbReference>
<proteinExistence type="inferred from homology"/>
<dbReference type="GO" id="GO:0015341">
    <property type="term" value="F:zinc efflux antiporter activity"/>
    <property type="evidence" value="ECO:0007669"/>
    <property type="project" value="TreeGrafter"/>
</dbReference>
<dbReference type="InterPro" id="IPR058533">
    <property type="entry name" value="Cation_efflux_TM"/>
</dbReference>
<evidence type="ECO:0000256" key="6">
    <source>
        <dbReference type="ARBA" id="ARBA00023136"/>
    </source>
</evidence>
<feature type="transmembrane region" description="Helical" evidence="8">
    <location>
        <begin position="173"/>
        <end position="192"/>
    </location>
</feature>
<feature type="transmembrane region" description="Helical" evidence="8">
    <location>
        <begin position="96"/>
        <end position="118"/>
    </location>
</feature>
<evidence type="ECO:0000256" key="8">
    <source>
        <dbReference type="SAM" id="Phobius"/>
    </source>
</evidence>
<dbReference type="Pfam" id="PF01545">
    <property type="entry name" value="Cation_efflux"/>
    <property type="match status" value="1"/>
</dbReference>
<gene>
    <name evidence="11" type="ORF">FB557_2003</name>
</gene>
<evidence type="ECO:0000313" key="12">
    <source>
        <dbReference type="Proteomes" id="UP000315628"/>
    </source>
</evidence>
<evidence type="ECO:0000256" key="5">
    <source>
        <dbReference type="ARBA" id="ARBA00022989"/>
    </source>
</evidence>
<keyword evidence="3" id="KW-0813">Transport</keyword>
<dbReference type="PANTHER" id="PTHR43840:SF15">
    <property type="entry name" value="MITOCHONDRIAL METAL TRANSPORTER 1-RELATED"/>
    <property type="match status" value="1"/>
</dbReference>
<sequence>MPDEGVGEDGVVTGRSSVGAGRGSLERYAWVAIAAALATIGLKTSAWLVTDSVGLLSDAVESLVNLVAAIAALVALRVAARPADQTHHFGHAKAEYFSAAIEGAMIAVAALVIIWQSVLRLLDPSPLEEVGVGLTISVIASVLNAAVAVILIRAGRRHRSITLRADGRHLMTDVVTSVGVVLGVGLVWLSGLEWLDPVVALVVAANILLAGWQLLRESSEGLMDSPVDEVTTEQIIAVLTDHSSGQVHFHGLSTRVSGHRMFAQVHMLVPGRWSVRESHDRLEEIDQALLEAIPELIMSIHLEPREDPRSYDDYETEVPIHGPDQVAGSPAEGKTT</sequence>
<evidence type="ECO:0000313" key="11">
    <source>
        <dbReference type="EMBL" id="TWD14589.1"/>
    </source>
</evidence>
<dbReference type="GO" id="GO:0015093">
    <property type="term" value="F:ferrous iron transmembrane transporter activity"/>
    <property type="evidence" value="ECO:0007669"/>
    <property type="project" value="TreeGrafter"/>
</dbReference>
<keyword evidence="12" id="KW-1185">Reference proteome</keyword>
<dbReference type="SUPFAM" id="SSF161111">
    <property type="entry name" value="Cation efflux protein transmembrane domain-like"/>
    <property type="match status" value="1"/>
</dbReference>
<dbReference type="InterPro" id="IPR050291">
    <property type="entry name" value="CDF_Transporter"/>
</dbReference>
<dbReference type="InterPro" id="IPR002524">
    <property type="entry name" value="Cation_efflux"/>
</dbReference>
<feature type="transmembrane region" description="Helical" evidence="8">
    <location>
        <begin position="198"/>
        <end position="215"/>
    </location>
</feature>
<evidence type="ECO:0000256" key="4">
    <source>
        <dbReference type="ARBA" id="ARBA00022692"/>
    </source>
</evidence>
<dbReference type="Gene3D" id="3.30.70.1350">
    <property type="entry name" value="Cation efflux protein, cytoplasmic domain"/>
    <property type="match status" value="1"/>
</dbReference>
<feature type="domain" description="Cation efflux protein cytoplasmic" evidence="10">
    <location>
        <begin position="228"/>
        <end position="304"/>
    </location>
</feature>
<comment type="similarity">
    <text evidence="2">Belongs to the cation diffusion facilitator (CDF) transporter (TC 2.A.4) family.</text>
</comment>
<dbReference type="OrthoDB" id="9813655at2"/>
<evidence type="ECO:0000259" key="10">
    <source>
        <dbReference type="Pfam" id="PF16916"/>
    </source>
</evidence>
<dbReference type="InterPro" id="IPR027470">
    <property type="entry name" value="Cation_efflux_CTD"/>
</dbReference>
<protein>
    <submittedName>
        <fullName evidence="11">Cation diffusion facilitator family transporter</fullName>
    </submittedName>
</protein>
<dbReference type="SUPFAM" id="SSF160240">
    <property type="entry name" value="Cation efflux protein cytoplasmic domain-like"/>
    <property type="match status" value="1"/>
</dbReference>
<comment type="caution">
    <text evidence="11">The sequence shown here is derived from an EMBL/GenBank/DDBJ whole genome shotgun (WGS) entry which is preliminary data.</text>
</comment>
<dbReference type="EMBL" id="VIUW01000003">
    <property type="protein sequence ID" value="TWD14589.1"/>
    <property type="molecule type" value="Genomic_DNA"/>
</dbReference>
<dbReference type="GO" id="GO:0006882">
    <property type="term" value="P:intracellular zinc ion homeostasis"/>
    <property type="evidence" value="ECO:0007669"/>
    <property type="project" value="TreeGrafter"/>
</dbReference>
<evidence type="ECO:0000256" key="7">
    <source>
        <dbReference type="SAM" id="MobiDB-lite"/>
    </source>
</evidence>
<organism evidence="11 12">
    <name type="scientific">Marihabitans asiaticum</name>
    <dbReference type="NCBI Taxonomy" id="415218"/>
    <lineage>
        <taxon>Bacteria</taxon>
        <taxon>Bacillati</taxon>
        <taxon>Actinomycetota</taxon>
        <taxon>Actinomycetes</taxon>
        <taxon>Micrococcales</taxon>
        <taxon>Intrasporangiaceae</taxon>
        <taxon>Marihabitans</taxon>
    </lineage>
</organism>
<dbReference type="InterPro" id="IPR027469">
    <property type="entry name" value="Cation_efflux_TMD_sf"/>
</dbReference>